<keyword evidence="5" id="KW-1185">Reference proteome</keyword>
<keyword evidence="2" id="KW-0812">Transmembrane</keyword>
<dbReference type="Pfam" id="PF13431">
    <property type="entry name" value="TPR_17"/>
    <property type="match status" value="1"/>
</dbReference>
<evidence type="ECO:0000256" key="3">
    <source>
        <dbReference type="SAM" id="SignalP"/>
    </source>
</evidence>
<feature type="signal peptide" evidence="3">
    <location>
        <begin position="1"/>
        <end position="22"/>
    </location>
</feature>
<accession>A0A7D4NQ76</accession>
<proteinExistence type="predicted"/>
<keyword evidence="1" id="KW-0175">Coiled coil</keyword>
<evidence type="ECO:0000256" key="2">
    <source>
        <dbReference type="SAM" id="Phobius"/>
    </source>
</evidence>
<keyword evidence="3" id="KW-0732">Signal</keyword>
<dbReference type="InterPro" id="IPR019734">
    <property type="entry name" value="TPR_rpt"/>
</dbReference>
<dbReference type="Proteomes" id="UP000504724">
    <property type="component" value="Chromosome"/>
</dbReference>
<keyword evidence="2" id="KW-1133">Transmembrane helix</keyword>
<dbReference type="KEGG" id="txa:HQN79_02205"/>
<dbReference type="RefSeq" id="WP_173284068.1">
    <property type="nucleotide sequence ID" value="NZ_CP054020.1"/>
</dbReference>
<reference evidence="4 5" key="1">
    <citation type="submission" date="2020-05" db="EMBL/GenBank/DDBJ databases">
        <title>Thiomicrorhabdus sediminis sp.nov. and Thiomicrorhabdus xiamenensis sp.nov., novel sulfur-oxidizing bacteria isolated from coastal sediment.</title>
        <authorList>
            <person name="Liu X."/>
        </authorList>
    </citation>
    <scope>NUCLEOTIDE SEQUENCE [LARGE SCALE GENOMIC DNA]</scope>
    <source>
        <strain evidence="4 5">G2</strain>
    </source>
</reference>
<name>A0A7D4NQ76_9GAMM</name>
<sequence>MPFLRNTLFLLSLFIFSANVQAQLHTKETQDIENLEEPVYNPFIERYVLDELKQLRTDMNDLHVDITKEVVNREMAATTRAVSYATDTITYFFYLIAGVSSVLVLVGWNSLREVKEKVHTLANTKIEEVVSEYEDRLEKLEEELNRKSRGITSAQKRLSQHQDIYSLWLKAGQEQIASNKVEIYDQILERDPENAEALTYKADVVLDMDEPHWAISLCLQALRIDPENSHAMYQLASAYALLGSTETALQYLEKSLNGAEGNADSIYNDSHFESLRNNQRFIELLKFYDSSYQPESD</sequence>
<feature type="coiled-coil region" evidence="1">
    <location>
        <begin position="123"/>
        <end position="157"/>
    </location>
</feature>
<evidence type="ECO:0000256" key="1">
    <source>
        <dbReference type="SAM" id="Coils"/>
    </source>
</evidence>
<dbReference type="Gene3D" id="1.25.40.10">
    <property type="entry name" value="Tetratricopeptide repeat domain"/>
    <property type="match status" value="1"/>
</dbReference>
<organism evidence="4 5">
    <name type="scientific">Thiomicrorhabdus xiamenensis</name>
    <dbReference type="NCBI Taxonomy" id="2739063"/>
    <lineage>
        <taxon>Bacteria</taxon>
        <taxon>Pseudomonadati</taxon>
        <taxon>Pseudomonadota</taxon>
        <taxon>Gammaproteobacteria</taxon>
        <taxon>Thiotrichales</taxon>
        <taxon>Piscirickettsiaceae</taxon>
        <taxon>Thiomicrorhabdus</taxon>
    </lineage>
</organism>
<evidence type="ECO:0000313" key="4">
    <source>
        <dbReference type="EMBL" id="QKI88470.1"/>
    </source>
</evidence>
<protein>
    <submittedName>
        <fullName evidence="4">Tetratricopeptide repeat protein</fullName>
    </submittedName>
</protein>
<dbReference type="AlphaFoldDB" id="A0A7D4NQ76"/>
<feature type="transmembrane region" description="Helical" evidence="2">
    <location>
        <begin position="91"/>
        <end position="111"/>
    </location>
</feature>
<dbReference type="SUPFAM" id="SSF48452">
    <property type="entry name" value="TPR-like"/>
    <property type="match status" value="1"/>
</dbReference>
<feature type="chain" id="PRO_5028913230" evidence="3">
    <location>
        <begin position="23"/>
        <end position="297"/>
    </location>
</feature>
<evidence type="ECO:0000313" key="5">
    <source>
        <dbReference type="Proteomes" id="UP000504724"/>
    </source>
</evidence>
<gene>
    <name evidence="4" type="ORF">HQN79_02205</name>
</gene>
<dbReference type="SMART" id="SM00028">
    <property type="entry name" value="TPR"/>
    <property type="match status" value="2"/>
</dbReference>
<dbReference type="InterPro" id="IPR011990">
    <property type="entry name" value="TPR-like_helical_dom_sf"/>
</dbReference>
<dbReference type="NCBIfam" id="NF047558">
    <property type="entry name" value="TPR_END_plus"/>
    <property type="match status" value="1"/>
</dbReference>
<keyword evidence="2" id="KW-0472">Membrane</keyword>
<dbReference type="EMBL" id="CP054020">
    <property type="protein sequence ID" value="QKI88470.1"/>
    <property type="molecule type" value="Genomic_DNA"/>
</dbReference>